<dbReference type="InterPro" id="IPR014133">
    <property type="entry name" value="Cry_DASH"/>
</dbReference>
<keyword evidence="5 8" id="KW-0157">Chromophore</keyword>
<evidence type="ECO:0000256" key="5">
    <source>
        <dbReference type="ARBA" id="ARBA00022991"/>
    </source>
</evidence>
<dbReference type="Gene3D" id="1.10.579.10">
    <property type="entry name" value="DNA Cyclobutane Dipyrimidine Photolyase, subunit A, domain 3"/>
    <property type="match status" value="1"/>
</dbReference>
<dbReference type="GO" id="GO:0003677">
    <property type="term" value="F:DNA binding"/>
    <property type="evidence" value="ECO:0007669"/>
    <property type="project" value="TreeGrafter"/>
</dbReference>
<feature type="site" description="Electron transfer via tryptophanyl radical" evidence="7">
    <location>
        <position position="315"/>
    </location>
</feature>
<dbReference type="InterPro" id="IPR036134">
    <property type="entry name" value="Crypto/Photolyase_FAD-like_sf"/>
</dbReference>
<comment type="cofactor">
    <cofactor evidence="8">
        <name>(6R)-5,10-methylene-5,6,7,8-tetrahydrofolate</name>
        <dbReference type="ChEBI" id="CHEBI:15636"/>
    </cofactor>
    <text evidence="8">Binds 1 5,10-methenyltetrahydrofolate (MTHF) per subunit.</text>
</comment>
<dbReference type="SUPFAM" id="SSF48173">
    <property type="entry name" value="Cryptochrome/photolyase FAD-binding domain"/>
    <property type="match status" value="1"/>
</dbReference>
<dbReference type="NCBIfam" id="TIGR02765">
    <property type="entry name" value="crypto_DASH"/>
    <property type="match status" value="1"/>
</dbReference>
<keyword evidence="4 6" id="KW-0274">FAD</keyword>
<dbReference type="Gene3D" id="1.25.40.80">
    <property type="match status" value="1"/>
</dbReference>
<gene>
    <name evidence="10" type="ORF">VC82_2173</name>
</gene>
<dbReference type="PROSITE" id="PS51645">
    <property type="entry name" value="PHR_CRY_ALPHA_BETA"/>
    <property type="match status" value="1"/>
</dbReference>
<feature type="binding site" evidence="6">
    <location>
        <position position="231"/>
    </location>
    <ligand>
        <name>FAD</name>
        <dbReference type="ChEBI" id="CHEBI:57692"/>
    </ligand>
</feature>
<comment type="function">
    <text evidence="8">May have a photoreceptor function.</text>
</comment>
<evidence type="ECO:0000256" key="2">
    <source>
        <dbReference type="ARBA" id="ARBA00017881"/>
    </source>
</evidence>
<dbReference type="HOGENOM" id="CLU_010348_6_2_10"/>
<dbReference type="EMBL" id="CP011071">
    <property type="protein sequence ID" value="AKA35766.1"/>
    <property type="molecule type" value="Genomic_DNA"/>
</dbReference>
<dbReference type="KEGG" id="mlt:VC82_2173"/>
<dbReference type="Gene3D" id="3.40.50.620">
    <property type="entry name" value="HUPs"/>
    <property type="match status" value="1"/>
</dbReference>
<dbReference type="GO" id="GO:0000719">
    <property type="term" value="P:photoreactive repair"/>
    <property type="evidence" value="ECO:0007669"/>
    <property type="project" value="TreeGrafter"/>
</dbReference>
<evidence type="ECO:0000256" key="4">
    <source>
        <dbReference type="ARBA" id="ARBA00022827"/>
    </source>
</evidence>
<comment type="cofactor">
    <cofactor evidence="6 8">
        <name>FAD</name>
        <dbReference type="ChEBI" id="CHEBI:57692"/>
    </cofactor>
    <text evidence="6 8">Binds 1 FAD per subunit.</text>
</comment>
<keyword evidence="3 6" id="KW-0285">Flavoprotein</keyword>
<evidence type="ECO:0000313" key="11">
    <source>
        <dbReference type="Proteomes" id="UP000032726"/>
    </source>
</evidence>
<feature type="binding site" evidence="6">
    <location>
        <begin position="381"/>
        <end position="383"/>
    </location>
    <ligand>
        <name>FAD</name>
        <dbReference type="ChEBI" id="CHEBI:57692"/>
    </ligand>
</feature>
<evidence type="ECO:0000256" key="7">
    <source>
        <dbReference type="PIRSR" id="PIRSR602081-2"/>
    </source>
</evidence>
<feature type="site" description="Electron transfer via tryptophanyl radical" evidence="7">
    <location>
        <position position="368"/>
    </location>
</feature>
<dbReference type="PANTHER" id="PTHR11455:SF22">
    <property type="entry name" value="CRYPTOCHROME DASH"/>
    <property type="match status" value="1"/>
</dbReference>
<dbReference type="Pfam" id="PF00875">
    <property type="entry name" value="DNA_photolyase"/>
    <property type="match status" value="1"/>
</dbReference>
<dbReference type="AlphaFoldDB" id="A0A0D5YV37"/>
<comment type="similarity">
    <text evidence="1 8">Belongs to the DNA photolyase class-1 family.</text>
</comment>
<organism evidence="10 11">
    <name type="scientific">Flagellimonas lutaonensis</name>
    <dbReference type="NCBI Taxonomy" id="516051"/>
    <lineage>
        <taxon>Bacteria</taxon>
        <taxon>Pseudomonadati</taxon>
        <taxon>Bacteroidota</taxon>
        <taxon>Flavobacteriia</taxon>
        <taxon>Flavobacteriales</taxon>
        <taxon>Flavobacteriaceae</taxon>
        <taxon>Flagellimonas</taxon>
    </lineage>
</organism>
<dbReference type="RefSeq" id="WP_045802384.1">
    <property type="nucleotide sequence ID" value="NZ_CP011071.1"/>
</dbReference>
<evidence type="ECO:0000313" key="10">
    <source>
        <dbReference type="EMBL" id="AKA35766.1"/>
    </source>
</evidence>
<protein>
    <recommendedName>
        <fullName evidence="2 8">Cryptochrome DASH</fullName>
    </recommendedName>
</protein>
<dbReference type="STRING" id="516051.VC82_2173"/>
<dbReference type="Proteomes" id="UP000032726">
    <property type="component" value="Chromosome"/>
</dbReference>
<dbReference type="PRINTS" id="PR00147">
    <property type="entry name" value="DNAPHOTLYASE"/>
</dbReference>
<keyword evidence="11" id="KW-1185">Reference proteome</keyword>
<dbReference type="InterPro" id="IPR002081">
    <property type="entry name" value="Cryptochrome/DNA_photolyase_1"/>
</dbReference>
<dbReference type="Pfam" id="PF03441">
    <property type="entry name" value="FAD_binding_7"/>
    <property type="match status" value="1"/>
</dbReference>
<dbReference type="InterPro" id="IPR014729">
    <property type="entry name" value="Rossmann-like_a/b/a_fold"/>
</dbReference>
<dbReference type="PANTHER" id="PTHR11455">
    <property type="entry name" value="CRYPTOCHROME"/>
    <property type="match status" value="1"/>
</dbReference>
<evidence type="ECO:0000256" key="3">
    <source>
        <dbReference type="ARBA" id="ARBA00022630"/>
    </source>
</evidence>
<dbReference type="GO" id="GO:0071949">
    <property type="term" value="F:FAD binding"/>
    <property type="evidence" value="ECO:0007669"/>
    <property type="project" value="TreeGrafter"/>
</dbReference>
<feature type="binding site" evidence="6">
    <location>
        <begin position="244"/>
        <end position="248"/>
    </location>
    <ligand>
        <name>FAD</name>
        <dbReference type="ChEBI" id="CHEBI:57692"/>
    </ligand>
</feature>
<accession>A0A0D5YV37</accession>
<name>A0A0D5YV37_9FLAO</name>
<evidence type="ECO:0000256" key="6">
    <source>
        <dbReference type="PIRSR" id="PIRSR602081-1"/>
    </source>
</evidence>
<feature type="domain" description="Photolyase/cryptochrome alpha/beta" evidence="9">
    <location>
        <begin position="1"/>
        <end position="134"/>
    </location>
</feature>
<feature type="site" description="Electron transfer via tryptophanyl radical" evidence="7">
    <location>
        <position position="391"/>
    </location>
</feature>
<dbReference type="InterPro" id="IPR036155">
    <property type="entry name" value="Crypto/Photolyase_N_sf"/>
</dbReference>
<evidence type="ECO:0000259" key="9">
    <source>
        <dbReference type="PROSITE" id="PS51645"/>
    </source>
</evidence>
<dbReference type="PATRIC" id="fig|516051.4.peg.2238"/>
<dbReference type="SUPFAM" id="SSF52425">
    <property type="entry name" value="Cryptochrome/photolyase, N-terminal domain"/>
    <property type="match status" value="1"/>
</dbReference>
<dbReference type="InterPro" id="IPR006050">
    <property type="entry name" value="DNA_photolyase_N"/>
</dbReference>
<dbReference type="InterPro" id="IPR005101">
    <property type="entry name" value="Cryptochr/Photolyase_FAD-bd"/>
</dbReference>
<sequence>MSHLIWFQNNLRVHDNTVLAEACQAQKLLAVYFFDPRNFDLGDFGFKKTEKYRARFLLESAATLKQNLASLNISLLVYHDKPEAVLPKLVEEHGVTDIFMQKEWTRDETVVLKKVKQKIRPTVIFHEIFDQFLLHPADSPFYSFADVPDVFTDFRKRIENRASIRAMVPIPKKMPEENLIEESSSLPDLPKLGLQEFTSDQRTAFPYKGGEDQALKRIDYYFWETQRLKSYKKTRNGLLGPNYSSKLSPWLANGSISARYIYWQIREFEQKIIKNQDTYWLFFELLWRDYFKYISLKYGDKIFWQSGIFDRKLEWKNDTKVLQDWISGKTSEPFVNANMLELVNSGWMSNRGRQNVASYWSKSLKQDWRIGAAYFESLLLDYDVHSNWGNWLYVSGVGNDGRDRKFNIQRQAEMYDRNGTYQRLWLQPSLF</sequence>
<reference evidence="10 11" key="1">
    <citation type="submission" date="2015-03" db="EMBL/GenBank/DDBJ databases">
        <title>Complete genome sequence of Muricauda lutaonensis CC-HSB-11T, isolated from a coastal hot spring.</title>
        <authorList>
            <person name="Kim K.M."/>
        </authorList>
    </citation>
    <scope>NUCLEOTIDE SEQUENCE [LARGE SCALE GENOMIC DNA]</scope>
    <source>
        <strain evidence="10 11">CC-HSB-11</strain>
    </source>
</reference>
<evidence type="ECO:0000256" key="8">
    <source>
        <dbReference type="RuleBase" id="RU367151"/>
    </source>
</evidence>
<dbReference type="GO" id="GO:0003904">
    <property type="term" value="F:deoxyribodipyrimidine photo-lyase activity"/>
    <property type="evidence" value="ECO:0007669"/>
    <property type="project" value="TreeGrafter"/>
</dbReference>
<proteinExistence type="inferred from homology"/>
<evidence type="ECO:0000256" key="1">
    <source>
        <dbReference type="ARBA" id="ARBA00005862"/>
    </source>
</evidence>